<dbReference type="SUPFAM" id="SSF52833">
    <property type="entry name" value="Thioredoxin-like"/>
    <property type="match status" value="1"/>
</dbReference>
<keyword evidence="4 8" id="KW-0408">Iron</keyword>
<dbReference type="InterPro" id="IPR033658">
    <property type="entry name" value="GRX_PICOT-like"/>
</dbReference>
<evidence type="ECO:0000256" key="5">
    <source>
        <dbReference type="ARBA" id="ARBA00023014"/>
    </source>
</evidence>
<dbReference type="GO" id="GO:0015036">
    <property type="term" value="F:disulfide oxidoreductase activity"/>
    <property type="evidence" value="ECO:0007669"/>
    <property type="project" value="InterPro"/>
</dbReference>
<dbReference type="FunFam" id="3.40.30.10:FF:000005">
    <property type="entry name" value="Glutaredoxin 5"/>
    <property type="match status" value="1"/>
</dbReference>
<evidence type="ECO:0000313" key="10">
    <source>
        <dbReference type="EMBL" id="AGY59287.1"/>
    </source>
</evidence>
<dbReference type="RefSeq" id="WP_023174538.1">
    <property type="nucleotide sequence ID" value="NC_022600.1"/>
</dbReference>
<dbReference type="GO" id="GO:0051537">
    <property type="term" value="F:2 iron, 2 sulfur cluster binding"/>
    <property type="evidence" value="ECO:0007669"/>
    <property type="project" value="UniProtKB-KW"/>
</dbReference>
<dbReference type="PIRSF" id="PIRSF005894">
    <property type="entry name" value="Monothiol_GRX"/>
    <property type="match status" value="1"/>
</dbReference>
<evidence type="ECO:0000256" key="6">
    <source>
        <dbReference type="ARBA" id="ARBA00023284"/>
    </source>
</evidence>
<keyword evidence="5 8" id="KW-0411">Iron-sulfur</keyword>
<evidence type="ECO:0000256" key="7">
    <source>
        <dbReference type="PIRNR" id="PIRNR005894"/>
    </source>
</evidence>
<dbReference type="KEGG" id="glj:GKIL_3041"/>
<dbReference type="PROSITE" id="PS51354">
    <property type="entry name" value="GLUTAREDOXIN_2"/>
    <property type="match status" value="1"/>
</dbReference>
<evidence type="ECO:0000256" key="8">
    <source>
        <dbReference type="PIRSR" id="PIRSR005894-2"/>
    </source>
</evidence>
<dbReference type="EMBL" id="CP003587">
    <property type="protein sequence ID" value="AGY59287.1"/>
    <property type="molecule type" value="Genomic_DNA"/>
</dbReference>
<keyword evidence="11" id="KW-1185">Reference proteome</keyword>
<sequence>MSQSVQEKIDSLVKNNKVLIFMKGTPQFPQCGFSAASVQILSSLGYPFEAVNVLEDFEIRQGVKEYANWPTIPQVYVDGEFIGGCDILIEMHNRGELKPLVEQAFAGEAVK</sequence>
<evidence type="ECO:0000256" key="1">
    <source>
        <dbReference type="ARBA" id="ARBA00009630"/>
    </source>
</evidence>
<proteinExistence type="inferred from homology"/>
<evidence type="ECO:0000256" key="3">
    <source>
        <dbReference type="ARBA" id="ARBA00022723"/>
    </source>
</evidence>
<keyword evidence="2 8" id="KW-0001">2Fe-2S</keyword>
<dbReference type="eggNOG" id="COG0278">
    <property type="taxonomic scope" value="Bacteria"/>
</dbReference>
<name>U5QJX7_GLOK1</name>
<evidence type="ECO:0000256" key="4">
    <source>
        <dbReference type="ARBA" id="ARBA00023004"/>
    </source>
</evidence>
<organism evidence="10 11">
    <name type="scientific">Gloeobacter kilaueensis (strain ATCC BAA-2537 / CCAP 1431/1 / ULC 316 / JS1)</name>
    <dbReference type="NCBI Taxonomy" id="1183438"/>
    <lineage>
        <taxon>Bacteria</taxon>
        <taxon>Bacillati</taxon>
        <taxon>Cyanobacteriota</taxon>
        <taxon>Cyanophyceae</taxon>
        <taxon>Gloeobacterales</taxon>
        <taxon>Gloeobacteraceae</taxon>
        <taxon>Gloeobacter</taxon>
    </lineage>
</organism>
<feature type="domain" description="Glutaredoxin" evidence="9">
    <location>
        <begin position="18"/>
        <end position="82"/>
    </location>
</feature>
<dbReference type="InterPro" id="IPR036249">
    <property type="entry name" value="Thioredoxin-like_sf"/>
</dbReference>
<keyword evidence="3 8" id="KW-0479">Metal-binding</keyword>
<gene>
    <name evidence="10" type="primary">grxD</name>
    <name evidence="10" type="ORF">GKIL_3041</name>
</gene>
<dbReference type="NCBIfam" id="TIGR00365">
    <property type="entry name" value="Grx4 family monothiol glutaredoxin"/>
    <property type="match status" value="1"/>
</dbReference>
<reference evidence="10 11" key="1">
    <citation type="journal article" date="2013" name="PLoS ONE">
        <title>Cultivation and Complete Genome Sequencing of Gloeobacter kilaueensis sp. nov., from a Lava Cave in Kilauea Caldera, Hawai'i.</title>
        <authorList>
            <person name="Saw J.H."/>
            <person name="Schatz M."/>
            <person name="Brown M.V."/>
            <person name="Kunkel D.D."/>
            <person name="Foster J.S."/>
            <person name="Shick H."/>
            <person name="Christensen S."/>
            <person name="Hou S."/>
            <person name="Wan X."/>
            <person name="Donachie S.P."/>
        </authorList>
    </citation>
    <scope>NUCLEOTIDE SEQUENCE [LARGE SCALE GENOMIC DNA]</scope>
    <source>
        <strain evidence="11">JS</strain>
    </source>
</reference>
<dbReference type="InterPro" id="IPR002109">
    <property type="entry name" value="Glutaredoxin"/>
</dbReference>
<dbReference type="PANTHER" id="PTHR10293">
    <property type="entry name" value="GLUTAREDOXIN FAMILY MEMBER"/>
    <property type="match status" value="1"/>
</dbReference>
<feature type="binding site" evidence="8">
    <location>
        <position position="31"/>
    </location>
    <ligand>
        <name>[2Fe-2S] cluster</name>
        <dbReference type="ChEBI" id="CHEBI:190135"/>
        <note>ligand shared between dimeric partners</note>
    </ligand>
</feature>
<accession>U5QJX7</accession>
<dbReference type="CDD" id="cd03028">
    <property type="entry name" value="GRX_PICOT_like"/>
    <property type="match status" value="1"/>
</dbReference>
<protein>
    <recommendedName>
        <fullName evidence="7">Glutaredoxin</fullName>
    </recommendedName>
</protein>
<dbReference type="HOGENOM" id="CLU_026126_2_1_3"/>
<dbReference type="PANTHER" id="PTHR10293:SF16">
    <property type="entry name" value="GLUTAREDOXIN-RELATED PROTEIN 5, MITOCHONDRIAL"/>
    <property type="match status" value="1"/>
</dbReference>
<comment type="similarity">
    <text evidence="1 7">Belongs to the glutaredoxin family. Monothiol subfamily.</text>
</comment>
<dbReference type="OrthoDB" id="9804115at2"/>
<keyword evidence="6" id="KW-0676">Redox-active center</keyword>
<dbReference type="PATRIC" id="fig|1183438.3.peg.2992"/>
<dbReference type="Gene3D" id="3.40.30.10">
    <property type="entry name" value="Glutaredoxin"/>
    <property type="match status" value="1"/>
</dbReference>
<dbReference type="InterPro" id="IPR004480">
    <property type="entry name" value="Monothiol_GRX-rel"/>
</dbReference>
<dbReference type="AlphaFoldDB" id="U5QJX7"/>
<dbReference type="InterPro" id="IPR014434">
    <property type="entry name" value="Monothiol_GRX"/>
</dbReference>
<dbReference type="STRING" id="1183438.GKIL_3041"/>
<evidence type="ECO:0000256" key="2">
    <source>
        <dbReference type="ARBA" id="ARBA00022714"/>
    </source>
</evidence>
<evidence type="ECO:0000259" key="9">
    <source>
        <dbReference type="Pfam" id="PF00462"/>
    </source>
</evidence>
<dbReference type="Pfam" id="PF00462">
    <property type="entry name" value="Glutaredoxin"/>
    <property type="match status" value="1"/>
</dbReference>
<dbReference type="GO" id="GO:0046872">
    <property type="term" value="F:metal ion binding"/>
    <property type="evidence" value="ECO:0007669"/>
    <property type="project" value="UniProtKB-KW"/>
</dbReference>
<dbReference type="Proteomes" id="UP000017396">
    <property type="component" value="Chromosome"/>
</dbReference>
<evidence type="ECO:0000313" key="11">
    <source>
        <dbReference type="Proteomes" id="UP000017396"/>
    </source>
</evidence>